<evidence type="ECO:0000313" key="1">
    <source>
        <dbReference type="EMBL" id="OCF37358.1"/>
    </source>
</evidence>
<dbReference type="AlphaFoldDB" id="A0A1B9H264"/>
<accession>A0A1B9H264</accession>
<gene>
    <name evidence="1" type="ORF">I316_00479</name>
</gene>
<proteinExistence type="predicted"/>
<protein>
    <submittedName>
        <fullName evidence="1">Uncharacterized protein</fullName>
    </submittedName>
</protein>
<reference evidence="2" key="2">
    <citation type="submission" date="2013-12" db="EMBL/GenBank/DDBJ databases">
        <title>Evolution of pathogenesis and genome organization in the Tremellales.</title>
        <authorList>
            <person name="Cuomo C."/>
            <person name="Litvintseva A."/>
            <person name="Heitman J."/>
            <person name="Chen Y."/>
            <person name="Sun S."/>
            <person name="Springer D."/>
            <person name="Dromer F."/>
            <person name="Young S."/>
            <person name="Zeng Q."/>
            <person name="Chapman S."/>
            <person name="Gujja S."/>
            <person name="Saif S."/>
            <person name="Birren B."/>
        </authorList>
    </citation>
    <scope>NUCLEOTIDE SEQUENCE [LARGE SCALE GENOMIC DNA]</scope>
    <source>
        <strain evidence="2">BCC8398</strain>
    </source>
</reference>
<organism evidence="1 2">
    <name type="scientific">Kwoniella heveanensis BCC8398</name>
    <dbReference type="NCBI Taxonomy" id="1296120"/>
    <lineage>
        <taxon>Eukaryota</taxon>
        <taxon>Fungi</taxon>
        <taxon>Dikarya</taxon>
        <taxon>Basidiomycota</taxon>
        <taxon>Agaricomycotina</taxon>
        <taxon>Tremellomycetes</taxon>
        <taxon>Tremellales</taxon>
        <taxon>Cryptococcaceae</taxon>
        <taxon>Kwoniella</taxon>
    </lineage>
</organism>
<keyword evidence="2" id="KW-1185">Reference proteome</keyword>
<reference evidence="1 2" key="1">
    <citation type="submission" date="2013-07" db="EMBL/GenBank/DDBJ databases">
        <title>The Genome Sequence of Cryptococcus heveanensis BCC8398.</title>
        <authorList>
            <consortium name="The Broad Institute Genome Sequencing Platform"/>
            <person name="Cuomo C."/>
            <person name="Litvintseva A."/>
            <person name="Chen Y."/>
            <person name="Heitman J."/>
            <person name="Sun S."/>
            <person name="Springer D."/>
            <person name="Dromer F."/>
            <person name="Young S.K."/>
            <person name="Zeng Q."/>
            <person name="Gargeya S."/>
            <person name="Fitzgerald M."/>
            <person name="Abouelleil A."/>
            <person name="Alvarado L."/>
            <person name="Berlin A.M."/>
            <person name="Chapman S.B."/>
            <person name="Dewar J."/>
            <person name="Goldberg J."/>
            <person name="Griggs A."/>
            <person name="Gujja S."/>
            <person name="Hansen M."/>
            <person name="Howarth C."/>
            <person name="Imamovic A."/>
            <person name="Larimer J."/>
            <person name="McCowan C."/>
            <person name="Murphy C."/>
            <person name="Pearson M."/>
            <person name="Priest M."/>
            <person name="Roberts A."/>
            <person name="Saif S."/>
            <person name="Shea T."/>
            <person name="Sykes S."/>
            <person name="Wortman J."/>
            <person name="Nusbaum C."/>
            <person name="Birren B."/>
        </authorList>
    </citation>
    <scope>NUCLEOTIDE SEQUENCE [LARGE SCALE GENOMIC DNA]</scope>
    <source>
        <strain evidence="1 2">BCC8398</strain>
    </source>
</reference>
<dbReference type="Proteomes" id="UP000092666">
    <property type="component" value="Unassembled WGS sequence"/>
</dbReference>
<name>A0A1B9H264_9TREE</name>
<dbReference type="EMBL" id="KV700122">
    <property type="protein sequence ID" value="OCF37358.1"/>
    <property type="molecule type" value="Genomic_DNA"/>
</dbReference>
<sequence length="167" mass="19356">MLGIARNRLTPFNDVELLVFGNLVKNRPPNSVLTFVNARSINPSILRQTLATTTSARNRSRRSVFTLGTEILHDGVEAEDAFRRAIKEGIIRKTLSDHDRRGRSAALSDEERMKMQKEKDAELDQIEEAFERVRWLDMETWLKEDGWAGVLTYKEARRWLADDWLRA</sequence>
<evidence type="ECO:0000313" key="2">
    <source>
        <dbReference type="Proteomes" id="UP000092666"/>
    </source>
</evidence>